<dbReference type="AlphaFoldDB" id="A0A9P4P4B0"/>
<keyword evidence="3" id="KW-1185">Reference proteome</keyword>
<dbReference type="SUPFAM" id="SSF56176">
    <property type="entry name" value="FAD-binding/transporter-associated domain-like"/>
    <property type="match status" value="1"/>
</dbReference>
<dbReference type="InterPro" id="IPR036318">
    <property type="entry name" value="FAD-bd_PCMH-like_sf"/>
</dbReference>
<sequence>MPYFHAVTLLILRTGSLLSGAGFYYLASLKSDVKADVQPARTNTASTALINTIEPPEHDVSPANLASAYSKFVAIIGKENISKAVDALLQHTSTEWSSYPANHEESSRHILLPSSTQEVSDIMKVCHAQRIPVVAFSGGTSLEGHFVNTRHGIAIDFTKMDAILKVHEDDP</sequence>
<reference evidence="2" key="1">
    <citation type="journal article" date="2020" name="Stud. Mycol.">
        <title>101 Dothideomycetes genomes: a test case for predicting lifestyles and emergence of pathogens.</title>
        <authorList>
            <person name="Haridas S."/>
            <person name="Albert R."/>
            <person name="Binder M."/>
            <person name="Bloem J."/>
            <person name="Labutti K."/>
            <person name="Salamov A."/>
            <person name="Andreopoulos B."/>
            <person name="Baker S."/>
            <person name="Barry K."/>
            <person name="Bills G."/>
            <person name="Bluhm B."/>
            <person name="Cannon C."/>
            <person name="Castanera R."/>
            <person name="Culley D."/>
            <person name="Daum C."/>
            <person name="Ezra D."/>
            <person name="Gonzalez J."/>
            <person name="Henrissat B."/>
            <person name="Kuo A."/>
            <person name="Liang C."/>
            <person name="Lipzen A."/>
            <person name="Lutzoni F."/>
            <person name="Magnuson J."/>
            <person name="Mondo S."/>
            <person name="Nolan M."/>
            <person name="Ohm R."/>
            <person name="Pangilinan J."/>
            <person name="Park H.-J."/>
            <person name="Ramirez L."/>
            <person name="Alfaro M."/>
            <person name="Sun H."/>
            <person name="Tritt A."/>
            <person name="Yoshinaga Y."/>
            <person name="Zwiers L.-H."/>
            <person name="Turgeon B."/>
            <person name="Goodwin S."/>
            <person name="Spatafora J."/>
            <person name="Crous P."/>
            <person name="Grigoriev I."/>
        </authorList>
    </citation>
    <scope>NUCLEOTIDE SEQUENCE</scope>
    <source>
        <strain evidence="2">CBS 130266</strain>
    </source>
</reference>
<dbReference type="GO" id="GO:0005739">
    <property type="term" value="C:mitochondrion"/>
    <property type="evidence" value="ECO:0007669"/>
    <property type="project" value="TreeGrafter"/>
</dbReference>
<evidence type="ECO:0000313" key="3">
    <source>
        <dbReference type="Proteomes" id="UP000800235"/>
    </source>
</evidence>
<protein>
    <submittedName>
        <fullName evidence="2">FAD-binding domain-containing protein</fullName>
    </submittedName>
</protein>
<dbReference type="PROSITE" id="PS51387">
    <property type="entry name" value="FAD_PCMH"/>
    <property type="match status" value="1"/>
</dbReference>
<dbReference type="PANTHER" id="PTHR11748:SF116">
    <property type="entry name" value="D-LACTATE DEHYDROGENASE (CYTOCHROME) (AFU_ORTHOLOGUE AFUA_7G02560)"/>
    <property type="match status" value="1"/>
</dbReference>
<dbReference type="GO" id="GO:0004458">
    <property type="term" value="F:D-lactate dehydrogenase (cytochrome) activity"/>
    <property type="evidence" value="ECO:0007669"/>
    <property type="project" value="TreeGrafter"/>
</dbReference>
<comment type="caution">
    <text evidence="2">The sequence shown here is derived from an EMBL/GenBank/DDBJ whole genome shotgun (WGS) entry which is preliminary data.</text>
</comment>
<dbReference type="PANTHER" id="PTHR11748">
    <property type="entry name" value="D-LACTATE DEHYDROGENASE"/>
    <property type="match status" value="1"/>
</dbReference>
<accession>A0A9P4P4B0</accession>
<gene>
    <name evidence="2" type="ORF">EJ08DRAFT_11754</name>
</gene>
<evidence type="ECO:0000259" key="1">
    <source>
        <dbReference type="PROSITE" id="PS51387"/>
    </source>
</evidence>
<name>A0A9P4P4B0_9PEZI</name>
<dbReference type="GO" id="GO:0008720">
    <property type="term" value="F:D-lactate dehydrogenase (NAD+) activity"/>
    <property type="evidence" value="ECO:0007669"/>
    <property type="project" value="TreeGrafter"/>
</dbReference>
<dbReference type="EMBL" id="MU007009">
    <property type="protein sequence ID" value="KAF2437057.1"/>
    <property type="molecule type" value="Genomic_DNA"/>
</dbReference>
<dbReference type="GO" id="GO:0071949">
    <property type="term" value="F:FAD binding"/>
    <property type="evidence" value="ECO:0007669"/>
    <property type="project" value="InterPro"/>
</dbReference>
<dbReference type="InterPro" id="IPR016166">
    <property type="entry name" value="FAD-bd_PCMH"/>
</dbReference>
<proteinExistence type="predicted"/>
<dbReference type="Gene3D" id="3.30.465.10">
    <property type="match status" value="1"/>
</dbReference>
<organism evidence="2 3">
    <name type="scientific">Tothia fuscella</name>
    <dbReference type="NCBI Taxonomy" id="1048955"/>
    <lineage>
        <taxon>Eukaryota</taxon>
        <taxon>Fungi</taxon>
        <taxon>Dikarya</taxon>
        <taxon>Ascomycota</taxon>
        <taxon>Pezizomycotina</taxon>
        <taxon>Dothideomycetes</taxon>
        <taxon>Pleosporomycetidae</taxon>
        <taxon>Venturiales</taxon>
        <taxon>Cylindrosympodiaceae</taxon>
        <taxon>Tothia</taxon>
    </lineage>
</organism>
<dbReference type="InterPro" id="IPR006094">
    <property type="entry name" value="Oxid_FAD_bind_N"/>
</dbReference>
<dbReference type="OrthoDB" id="7786253at2759"/>
<dbReference type="GO" id="GO:1903457">
    <property type="term" value="P:lactate catabolic process"/>
    <property type="evidence" value="ECO:0007669"/>
    <property type="project" value="TreeGrafter"/>
</dbReference>
<dbReference type="InterPro" id="IPR016169">
    <property type="entry name" value="FAD-bd_PCMH_sub2"/>
</dbReference>
<dbReference type="Pfam" id="PF01565">
    <property type="entry name" value="FAD_binding_4"/>
    <property type="match status" value="1"/>
</dbReference>
<evidence type="ECO:0000313" key="2">
    <source>
        <dbReference type="EMBL" id="KAF2437057.1"/>
    </source>
</evidence>
<dbReference type="Proteomes" id="UP000800235">
    <property type="component" value="Unassembled WGS sequence"/>
</dbReference>
<feature type="domain" description="FAD-binding PCMH-type" evidence="1">
    <location>
        <begin position="102"/>
        <end position="171"/>
    </location>
</feature>